<accession>A0ABS7DES4</accession>
<dbReference type="RefSeq" id="WP_219936849.1">
    <property type="nucleotide sequence ID" value="NZ_JAGFNY010000005.1"/>
</dbReference>
<sequence length="220" mass="25329">MIKKQLSVLLIIIFAFLFSGCTLEDETAEKIIQNKQIIVSEPTLQDIFKELCFNCSLGKADNYDEIVSLYYSTLNEKDARFAKKTYSFLGNSDGSYLYQTETLNKEFEKCMQKAISTKSKHYSDFLITRAYICSRISLFFYKESDLKNSNYWARRAINLVGEAQGNYILGRVYIRDDSTIEIGADYLAHSAHLGYVNAIPALRDSLQEHSVFNLFEKEDE</sequence>
<evidence type="ECO:0008006" key="3">
    <source>
        <dbReference type="Google" id="ProtNLM"/>
    </source>
</evidence>
<name>A0ABS7DES4_9GAMM</name>
<dbReference type="EMBL" id="JAGFNY010000005">
    <property type="protein sequence ID" value="MBW7569797.1"/>
    <property type="molecule type" value="Genomic_DNA"/>
</dbReference>
<comment type="caution">
    <text evidence="1">The sequence shown here is derived from an EMBL/GenBank/DDBJ whole genome shotgun (WGS) entry which is preliminary data.</text>
</comment>
<gene>
    <name evidence="1" type="ORF">J5V48_02700</name>
</gene>
<organism evidence="1 2">
    <name type="scientific">Succinivibrio faecicola</name>
    <dbReference type="NCBI Taxonomy" id="2820300"/>
    <lineage>
        <taxon>Bacteria</taxon>
        <taxon>Pseudomonadati</taxon>
        <taxon>Pseudomonadota</taxon>
        <taxon>Gammaproteobacteria</taxon>
        <taxon>Aeromonadales</taxon>
        <taxon>Succinivibrionaceae</taxon>
        <taxon>Succinivibrio</taxon>
    </lineage>
</organism>
<evidence type="ECO:0000313" key="2">
    <source>
        <dbReference type="Proteomes" id="UP000731465"/>
    </source>
</evidence>
<protein>
    <recommendedName>
        <fullName evidence="3">Sel1 repeat family protein</fullName>
    </recommendedName>
</protein>
<proteinExistence type="predicted"/>
<dbReference type="Proteomes" id="UP000731465">
    <property type="component" value="Unassembled WGS sequence"/>
</dbReference>
<reference evidence="1 2" key="1">
    <citation type="submission" date="2021-03" db="EMBL/GenBank/DDBJ databases">
        <title>Succinivibrio sp. nov. isolated from feces of cow.</title>
        <authorList>
            <person name="Choi J.-Y."/>
        </authorList>
    </citation>
    <scope>NUCLEOTIDE SEQUENCE [LARGE SCALE GENOMIC DNA]</scope>
    <source>
        <strain evidence="1 2">AGMB01872</strain>
    </source>
</reference>
<dbReference type="PROSITE" id="PS51257">
    <property type="entry name" value="PROKAR_LIPOPROTEIN"/>
    <property type="match status" value="1"/>
</dbReference>
<keyword evidence="2" id="KW-1185">Reference proteome</keyword>
<evidence type="ECO:0000313" key="1">
    <source>
        <dbReference type="EMBL" id="MBW7569797.1"/>
    </source>
</evidence>